<dbReference type="Pfam" id="PF14824">
    <property type="entry name" value="Sirohm_synth_M"/>
    <property type="match status" value="1"/>
</dbReference>
<organism evidence="9 10">
    <name type="scientific">Selenomonas sputigena (strain ATCC 35185 / DSM 20758 / CCUG 44933 / VPI D19B-28)</name>
    <dbReference type="NCBI Taxonomy" id="546271"/>
    <lineage>
        <taxon>Bacteria</taxon>
        <taxon>Bacillati</taxon>
        <taxon>Bacillota</taxon>
        <taxon>Negativicutes</taxon>
        <taxon>Selenomonadales</taxon>
        <taxon>Selenomonadaceae</taxon>
        <taxon>Selenomonas</taxon>
    </lineage>
</organism>
<keyword evidence="3" id="KW-0560">Oxidoreductase</keyword>
<keyword evidence="5" id="KW-0627">Porphyrin biosynthesis</keyword>
<accession>F4EYD0</accession>
<evidence type="ECO:0000256" key="2">
    <source>
        <dbReference type="ARBA" id="ARBA00012400"/>
    </source>
</evidence>
<dbReference type="Proteomes" id="UP000011124">
    <property type="component" value="Chromosome"/>
</dbReference>
<dbReference type="InterPro" id="IPR019478">
    <property type="entry name" value="Sirohaem_synthase_dimer_dom"/>
</dbReference>
<dbReference type="Pfam" id="PF13241">
    <property type="entry name" value="NAD_binding_7"/>
    <property type="match status" value="1"/>
</dbReference>
<evidence type="ECO:0000259" key="7">
    <source>
        <dbReference type="Pfam" id="PF10414"/>
    </source>
</evidence>
<dbReference type="Gene3D" id="3.40.50.720">
    <property type="entry name" value="NAD(P)-binding Rossmann-like Domain"/>
    <property type="match status" value="1"/>
</dbReference>
<dbReference type="InterPro" id="IPR042518">
    <property type="entry name" value="SirC_C"/>
</dbReference>
<keyword evidence="10" id="KW-1185">Reference proteome</keyword>
<dbReference type="InterPro" id="IPR006367">
    <property type="entry name" value="Sirohaem_synthase_N"/>
</dbReference>
<dbReference type="InterPro" id="IPR028281">
    <property type="entry name" value="Sirohaem_synthase_central"/>
</dbReference>
<dbReference type="UniPathway" id="UPA00262">
    <property type="reaction ID" value="UER00222"/>
</dbReference>
<dbReference type="SUPFAM" id="SSF51735">
    <property type="entry name" value="NAD(P)-binding Rossmann-fold domains"/>
    <property type="match status" value="1"/>
</dbReference>
<dbReference type="Pfam" id="PF10414">
    <property type="entry name" value="CysG_dimeriser"/>
    <property type="match status" value="1"/>
</dbReference>
<protein>
    <recommendedName>
        <fullName evidence="2">precorrin-2 dehydrogenase</fullName>
        <ecNumber evidence="2">1.3.1.76</ecNumber>
    </recommendedName>
</protein>
<dbReference type="PANTHER" id="PTHR35330">
    <property type="entry name" value="SIROHEME BIOSYNTHESIS PROTEIN MET8"/>
    <property type="match status" value="1"/>
</dbReference>
<dbReference type="KEGG" id="ssg:Selsp_0365"/>
<evidence type="ECO:0000313" key="9">
    <source>
        <dbReference type="EMBL" id="AEB99337.1"/>
    </source>
</evidence>
<gene>
    <name evidence="9" type="ordered locus">Selsp_0365</name>
</gene>
<comment type="catalytic activity">
    <reaction evidence="6">
        <text>precorrin-2 + NAD(+) = sirohydrochlorin + NADH + 2 H(+)</text>
        <dbReference type="Rhea" id="RHEA:15613"/>
        <dbReference type="ChEBI" id="CHEBI:15378"/>
        <dbReference type="ChEBI" id="CHEBI:57540"/>
        <dbReference type="ChEBI" id="CHEBI:57945"/>
        <dbReference type="ChEBI" id="CHEBI:58351"/>
        <dbReference type="ChEBI" id="CHEBI:58827"/>
        <dbReference type="EC" id="1.3.1.76"/>
    </reaction>
</comment>
<dbReference type="NCBIfam" id="TIGR01470">
    <property type="entry name" value="cysG_Nterm"/>
    <property type="match status" value="1"/>
</dbReference>
<dbReference type="GO" id="GO:0004325">
    <property type="term" value="F:ferrochelatase activity"/>
    <property type="evidence" value="ECO:0007669"/>
    <property type="project" value="InterPro"/>
</dbReference>
<dbReference type="SUPFAM" id="SSF75615">
    <property type="entry name" value="Siroheme synthase middle domains-like"/>
    <property type="match status" value="1"/>
</dbReference>
<evidence type="ECO:0000259" key="8">
    <source>
        <dbReference type="Pfam" id="PF14824"/>
    </source>
</evidence>
<evidence type="ECO:0000313" key="10">
    <source>
        <dbReference type="Proteomes" id="UP000011124"/>
    </source>
</evidence>
<dbReference type="GO" id="GO:0019354">
    <property type="term" value="P:siroheme biosynthetic process"/>
    <property type="evidence" value="ECO:0007669"/>
    <property type="project" value="UniProtKB-UniPathway"/>
</dbReference>
<dbReference type="HOGENOM" id="CLU_011276_8_1_9"/>
<reference evidence="9 10" key="1">
    <citation type="submission" date="2011-04" db="EMBL/GenBank/DDBJ databases">
        <title>The complete genome of Selenomonas sputigena DSM 20758.</title>
        <authorList>
            <consortium name="US DOE Joint Genome Institute (JGI-PGF)"/>
            <person name="Lucas S."/>
            <person name="Copeland A."/>
            <person name="Lapidus A."/>
            <person name="Bruce D."/>
            <person name="Goodwin L."/>
            <person name="Pitluck S."/>
            <person name="Peters L."/>
            <person name="Kyrpides N."/>
            <person name="Mavromatis K."/>
            <person name="Ivanova N."/>
            <person name="Ovchinnikova G."/>
            <person name="Teshima H."/>
            <person name="Detter J.C."/>
            <person name="Tapia R."/>
            <person name="Han C."/>
            <person name="Land M."/>
            <person name="Hauser L."/>
            <person name="Markowitz V."/>
            <person name="Cheng J.-F."/>
            <person name="Hugenholtz P."/>
            <person name="Woyke T."/>
            <person name="Wu D."/>
            <person name="Gronow S."/>
            <person name="Wellnitz S."/>
            <person name="Schneider S."/>
            <person name="Klenk H.-P."/>
            <person name="Eisen J.A."/>
        </authorList>
    </citation>
    <scope>NUCLEOTIDE SEQUENCE [LARGE SCALE GENOMIC DNA]</scope>
    <source>
        <strain evidence="10">ATCC 35185 / DSM 20758 / VPI D19B-28</strain>
    </source>
</reference>
<keyword evidence="4" id="KW-0520">NAD</keyword>
<evidence type="ECO:0000256" key="5">
    <source>
        <dbReference type="ARBA" id="ARBA00023244"/>
    </source>
</evidence>
<comment type="pathway">
    <text evidence="1">Porphyrin-containing compound metabolism; siroheme biosynthesis; sirohydrochlorin from precorrin-2: step 1/1.</text>
</comment>
<dbReference type="Gene3D" id="1.10.8.610">
    <property type="entry name" value="SirC, precorrin-2 dehydrogenase, C-terminal helical domain-like"/>
    <property type="match status" value="1"/>
</dbReference>
<proteinExistence type="predicted"/>
<dbReference type="EMBL" id="CP002637">
    <property type="protein sequence ID" value="AEB99337.1"/>
    <property type="molecule type" value="Genomic_DNA"/>
</dbReference>
<feature type="domain" description="Siroheme synthase central" evidence="8">
    <location>
        <begin position="122"/>
        <end position="148"/>
    </location>
</feature>
<dbReference type="GO" id="GO:0043115">
    <property type="term" value="F:precorrin-2 dehydrogenase activity"/>
    <property type="evidence" value="ECO:0007669"/>
    <property type="project" value="UniProtKB-EC"/>
</dbReference>
<dbReference type="AlphaFoldDB" id="F4EYD0"/>
<sequence>MDMYPIDLRLEGRAALVAGGGAVAHRKVAGLLAAGAAVTVVAPELVPPLAALAADGRITWLARLATAEVFASLPRALLVFCATDNRAANAAFGKAAKEAGALVNDATTPGLCDFFLPAALRDGDLLVTVSTGGASPALARTLKKRLAARLGASWGDWLERLAGLREEAKERIEGSAGRETFWRAALSEHILNLVEEDRLDEAEAEIRHALDCFGTES</sequence>
<evidence type="ECO:0000256" key="4">
    <source>
        <dbReference type="ARBA" id="ARBA00023027"/>
    </source>
</evidence>
<dbReference type="PANTHER" id="PTHR35330:SF1">
    <property type="entry name" value="SIROHEME BIOSYNTHESIS PROTEIN MET8"/>
    <property type="match status" value="1"/>
</dbReference>
<dbReference type="InterPro" id="IPR036291">
    <property type="entry name" value="NAD(P)-bd_dom_sf"/>
</dbReference>
<dbReference type="InterPro" id="IPR028161">
    <property type="entry name" value="Met8-like"/>
</dbReference>
<feature type="domain" description="Sirohaem synthase dimerisation" evidence="7">
    <location>
        <begin position="153"/>
        <end position="210"/>
    </location>
</feature>
<evidence type="ECO:0000256" key="1">
    <source>
        <dbReference type="ARBA" id="ARBA00005010"/>
    </source>
</evidence>
<evidence type="ECO:0000256" key="6">
    <source>
        <dbReference type="ARBA" id="ARBA00047561"/>
    </source>
</evidence>
<name>F4EYD0_SELS3</name>
<dbReference type="EC" id="1.3.1.76" evidence="2"/>
<evidence type="ECO:0000256" key="3">
    <source>
        <dbReference type="ARBA" id="ARBA00023002"/>
    </source>
</evidence>